<organism evidence="12 13">
    <name type="scientific">Mycena maculata</name>
    <dbReference type="NCBI Taxonomy" id="230809"/>
    <lineage>
        <taxon>Eukaryota</taxon>
        <taxon>Fungi</taxon>
        <taxon>Dikarya</taxon>
        <taxon>Basidiomycota</taxon>
        <taxon>Agaricomycotina</taxon>
        <taxon>Agaricomycetes</taxon>
        <taxon>Agaricomycetidae</taxon>
        <taxon>Agaricales</taxon>
        <taxon>Marasmiineae</taxon>
        <taxon>Mycenaceae</taxon>
        <taxon>Mycena</taxon>
    </lineage>
</organism>
<keyword evidence="13" id="KW-1185">Reference proteome</keyword>
<evidence type="ECO:0000313" key="12">
    <source>
        <dbReference type="EMBL" id="KAJ7741764.1"/>
    </source>
</evidence>
<keyword evidence="8 10" id="KW-0326">Glycosidase</keyword>
<comment type="similarity">
    <text evidence="3 10">Belongs to the glycosyl hydrolase 75 family.</text>
</comment>
<evidence type="ECO:0000256" key="4">
    <source>
        <dbReference type="ARBA" id="ARBA00022525"/>
    </source>
</evidence>
<sequence length="304" mass="30753">MRLAAYSAIIPLVATHLALGAPLVPKRTPSASRSLFTSAGTDSNSTDTGSGSNSTIDSSPDSNSSGVSFAADPSINVAGIYAAAQSAKGSPLPAGSYPTSTDSDATQVQIYGDWLTLGSGSANGSSTQSNSSAPSNSSDLDSRASAGAVSAFHFIADMDIDCDGPDENCAGNPDGQSLTSFGALDASKVPYFVIPETFTEQNQNILMPNALGAIICDGKMYYGIYGDQNGDTPEAIGEASILVGQTCFPNATINGAQGHDAADVAYIVFGEQVPSGVGNNTIDIAALKTLGDTQVKSLQSALGL</sequence>
<dbReference type="EC" id="3.2.1.132" evidence="10"/>
<evidence type="ECO:0000256" key="7">
    <source>
        <dbReference type="ARBA" id="ARBA00023277"/>
    </source>
</evidence>
<evidence type="ECO:0000256" key="3">
    <source>
        <dbReference type="ARBA" id="ARBA00007799"/>
    </source>
</evidence>
<comment type="catalytic activity">
    <reaction evidence="1 10">
        <text>Endohydrolysis of beta-(1-&gt;4)-linkages between D-glucosamine residues in a partly acetylated chitosan.</text>
        <dbReference type="EC" id="3.2.1.132"/>
    </reaction>
</comment>
<dbReference type="GO" id="GO:0005576">
    <property type="term" value="C:extracellular region"/>
    <property type="evidence" value="ECO:0007669"/>
    <property type="project" value="UniProtKB-SubCell"/>
</dbReference>
<evidence type="ECO:0000256" key="11">
    <source>
        <dbReference type="SAM" id="MobiDB-lite"/>
    </source>
</evidence>
<keyword evidence="6 10" id="KW-0378">Hydrolase</keyword>
<feature type="chain" id="PRO_5041766016" description="Endo-chitosanase" evidence="10">
    <location>
        <begin position="21"/>
        <end position="304"/>
    </location>
</feature>
<evidence type="ECO:0000313" key="13">
    <source>
        <dbReference type="Proteomes" id="UP001215280"/>
    </source>
</evidence>
<dbReference type="InterPro" id="IPR009939">
    <property type="entry name" value="Chitosanase_fungal"/>
</dbReference>
<proteinExistence type="inferred from homology"/>
<reference evidence="12" key="1">
    <citation type="submission" date="2023-03" db="EMBL/GenBank/DDBJ databases">
        <title>Massive genome expansion in bonnet fungi (Mycena s.s.) driven by repeated elements and novel gene families across ecological guilds.</title>
        <authorList>
            <consortium name="Lawrence Berkeley National Laboratory"/>
            <person name="Harder C.B."/>
            <person name="Miyauchi S."/>
            <person name="Viragh M."/>
            <person name="Kuo A."/>
            <person name="Thoen E."/>
            <person name="Andreopoulos B."/>
            <person name="Lu D."/>
            <person name="Skrede I."/>
            <person name="Drula E."/>
            <person name="Henrissat B."/>
            <person name="Morin E."/>
            <person name="Kohler A."/>
            <person name="Barry K."/>
            <person name="LaButti K."/>
            <person name="Morin E."/>
            <person name="Salamov A."/>
            <person name="Lipzen A."/>
            <person name="Mereny Z."/>
            <person name="Hegedus B."/>
            <person name="Baldrian P."/>
            <person name="Stursova M."/>
            <person name="Weitz H."/>
            <person name="Taylor A."/>
            <person name="Grigoriev I.V."/>
            <person name="Nagy L.G."/>
            <person name="Martin F."/>
            <person name="Kauserud H."/>
        </authorList>
    </citation>
    <scope>NUCLEOTIDE SEQUENCE</scope>
    <source>
        <strain evidence="12">CBHHK188m</strain>
    </source>
</reference>
<evidence type="ECO:0000256" key="9">
    <source>
        <dbReference type="ARBA" id="ARBA00023326"/>
    </source>
</evidence>
<feature type="region of interest" description="Disordered" evidence="11">
    <location>
        <begin position="30"/>
        <end position="67"/>
    </location>
</feature>
<feature type="compositionally biased region" description="Low complexity" evidence="11">
    <location>
        <begin position="121"/>
        <end position="138"/>
    </location>
</feature>
<evidence type="ECO:0000256" key="5">
    <source>
        <dbReference type="ARBA" id="ARBA00022729"/>
    </source>
</evidence>
<dbReference type="Pfam" id="PF07335">
    <property type="entry name" value="Glyco_hydro_75"/>
    <property type="match status" value="1"/>
</dbReference>
<evidence type="ECO:0000256" key="2">
    <source>
        <dbReference type="ARBA" id="ARBA00004613"/>
    </source>
</evidence>
<evidence type="ECO:0000256" key="10">
    <source>
        <dbReference type="RuleBase" id="RU361208"/>
    </source>
</evidence>
<dbReference type="Proteomes" id="UP001215280">
    <property type="component" value="Unassembled WGS sequence"/>
</dbReference>
<comment type="subcellular location">
    <subcellularLocation>
        <location evidence="2 10">Secreted</location>
    </subcellularLocation>
</comment>
<dbReference type="GO" id="GO:0000272">
    <property type="term" value="P:polysaccharide catabolic process"/>
    <property type="evidence" value="ECO:0007669"/>
    <property type="project" value="UniProtKB-KW"/>
</dbReference>
<comment type="function">
    <text evidence="10">Chitosanase catalyzing the endo-type cleavage of chitosan, the deacylated form of chitin. Chitosanase may be crucial in the degradation of the deacetylated portion of chitin in the fungal cell wall.</text>
</comment>
<evidence type="ECO:0000256" key="8">
    <source>
        <dbReference type="ARBA" id="ARBA00023295"/>
    </source>
</evidence>
<evidence type="ECO:0000256" key="1">
    <source>
        <dbReference type="ARBA" id="ARBA00000405"/>
    </source>
</evidence>
<dbReference type="PANTHER" id="PTHR42061:SF4">
    <property type="entry name" value="ENDO-CHITOSANASE"/>
    <property type="match status" value="1"/>
</dbReference>
<evidence type="ECO:0000256" key="6">
    <source>
        <dbReference type="ARBA" id="ARBA00022801"/>
    </source>
</evidence>
<keyword evidence="4" id="KW-0964">Secreted</keyword>
<gene>
    <name evidence="12" type="ORF">DFH07DRAFT_837363</name>
</gene>
<dbReference type="GO" id="GO:0016977">
    <property type="term" value="F:chitosanase activity"/>
    <property type="evidence" value="ECO:0007669"/>
    <property type="project" value="UniProtKB-EC"/>
</dbReference>
<keyword evidence="9 10" id="KW-0624">Polysaccharide degradation</keyword>
<accession>A0AAD7IHE2</accession>
<comment type="caution">
    <text evidence="12">The sequence shown here is derived from an EMBL/GenBank/DDBJ whole genome shotgun (WGS) entry which is preliminary data.</text>
</comment>
<dbReference type="AlphaFoldDB" id="A0AAD7IHE2"/>
<dbReference type="EMBL" id="JARJLG010000121">
    <property type="protein sequence ID" value="KAJ7741764.1"/>
    <property type="molecule type" value="Genomic_DNA"/>
</dbReference>
<dbReference type="PANTHER" id="PTHR42061">
    <property type="entry name" value="ENDO-CHITOSANASE"/>
    <property type="match status" value="1"/>
</dbReference>
<feature type="compositionally biased region" description="Low complexity" evidence="11">
    <location>
        <begin position="37"/>
        <end position="67"/>
    </location>
</feature>
<protein>
    <recommendedName>
        <fullName evidence="10">Endo-chitosanase</fullName>
        <ecNumber evidence="10">3.2.1.132</ecNumber>
    </recommendedName>
</protein>
<keyword evidence="5 10" id="KW-0732">Signal</keyword>
<keyword evidence="7" id="KW-0119">Carbohydrate metabolism</keyword>
<feature type="region of interest" description="Disordered" evidence="11">
    <location>
        <begin position="121"/>
        <end position="142"/>
    </location>
</feature>
<name>A0AAD7IHE2_9AGAR</name>
<feature type="signal peptide" evidence="10">
    <location>
        <begin position="1"/>
        <end position="20"/>
    </location>
</feature>